<keyword evidence="2" id="KW-1185">Reference proteome</keyword>
<protein>
    <submittedName>
        <fullName evidence="1">Uncharacterized protein</fullName>
    </submittedName>
</protein>
<dbReference type="Proteomes" id="UP000688137">
    <property type="component" value="Unassembled WGS sequence"/>
</dbReference>
<gene>
    <name evidence="1" type="ORF">PPRIM_AZ9-3.1.T0110005</name>
</gene>
<evidence type="ECO:0000313" key="2">
    <source>
        <dbReference type="Proteomes" id="UP000688137"/>
    </source>
</evidence>
<evidence type="ECO:0000313" key="1">
    <source>
        <dbReference type="EMBL" id="CAD8046626.1"/>
    </source>
</evidence>
<dbReference type="AlphaFoldDB" id="A0A8S1K315"/>
<dbReference type="EMBL" id="CAJJDM010000008">
    <property type="protein sequence ID" value="CAD8046626.1"/>
    <property type="molecule type" value="Genomic_DNA"/>
</dbReference>
<name>A0A8S1K315_PARPR</name>
<comment type="caution">
    <text evidence="1">The sequence shown here is derived from an EMBL/GenBank/DDBJ whole genome shotgun (WGS) entry which is preliminary data.</text>
</comment>
<organism evidence="1 2">
    <name type="scientific">Paramecium primaurelia</name>
    <dbReference type="NCBI Taxonomy" id="5886"/>
    <lineage>
        <taxon>Eukaryota</taxon>
        <taxon>Sar</taxon>
        <taxon>Alveolata</taxon>
        <taxon>Ciliophora</taxon>
        <taxon>Intramacronucleata</taxon>
        <taxon>Oligohymenophorea</taxon>
        <taxon>Peniculida</taxon>
        <taxon>Parameciidae</taxon>
        <taxon>Paramecium</taxon>
    </lineage>
</organism>
<sequence>MMISTYIIEFVLWRAVRQSDIRGEFELSQKILLNKIY</sequence>
<reference evidence="1" key="1">
    <citation type="submission" date="2021-01" db="EMBL/GenBank/DDBJ databases">
        <authorList>
            <consortium name="Genoscope - CEA"/>
            <person name="William W."/>
        </authorList>
    </citation>
    <scope>NUCLEOTIDE SEQUENCE</scope>
</reference>
<accession>A0A8S1K315</accession>
<proteinExistence type="predicted"/>